<gene>
    <name evidence="3" type="primary">livJ_3</name>
    <name evidence="3" type="ORF">GALL_351700</name>
</gene>
<dbReference type="EMBL" id="MLJW01000742">
    <property type="protein sequence ID" value="OIQ83045.1"/>
    <property type="molecule type" value="Genomic_DNA"/>
</dbReference>
<evidence type="ECO:0000259" key="2">
    <source>
        <dbReference type="Pfam" id="PF13458"/>
    </source>
</evidence>
<proteinExistence type="predicted"/>
<reference evidence="3" key="1">
    <citation type="submission" date="2016-10" db="EMBL/GenBank/DDBJ databases">
        <title>Sequence of Gallionella enrichment culture.</title>
        <authorList>
            <person name="Poehlein A."/>
            <person name="Muehling M."/>
            <person name="Daniel R."/>
        </authorList>
    </citation>
    <scope>NUCLEOTIDE SEQUENCE</scope>
</reference>
<dbReference type="AlphaFoldDB" id="A0A1J5R4D9"/>
<evidence type="ECO:0000313" key="3">
    <source>
        <dbReference type="EMBL" id="OIQ83045.1"/>
    </source>
</evidence>
<evidence type="ECO:0000256" key="1">
    <source>
        <dbReference type="ARBA" id="ARBA00022729"/>
    </source>
</evidence>
<feature type="domain" description="Leucine-binding protein" evidence="2">
    <location>
        <begin position="15"/>
        <end position="370"/>
    </location>
</feature>
<dbReference type="InterPro" id="IPR028082">
    <property type="entry name" value="Peripla_BP_I"/>
</dbReference>
<dbReference type="PANTHER" id="PTHR30483:SF6">
    <property type="entry name" value="PERIPLASMIC BINDING PROTEIN OF ABC TRANSPORTER FOR NATURAL AMINO ACIDS"/>
    <property type="match status" value="1"/>
</dbReference>
<dbReference type="Gene3D" id="3.40.50.2300">
    <property type="match status" value="2"/>
</dbReference>
<dbReference type="SUPFAM" id="SSF53822">
    <property type="entry name" value="Periplasmic binding protein-like I"/>
    <property type="match status" value="1"/>
</dbReference>
<dbReference type="Pfam" id="PF13458">
    <property type="entry name" value="Peripla_BP_6"/>
    <property type="match status" value="1"/>
</dbReference>
<dbReference type="PANTHER" id="PTHR30483">
    <property type="entry name" value="LEUCINE-SPECIFIC-BINDING PROTEIN"/>
    <property type="match status" value="1"/>
</dbReference>
<protein>
    <submittedName>
        <fullName evidence="3">Leu/Ile/Val-binding protein</fullName>
    </submittedName>
</protein>
<name>A0A1J5R4D9_9ZZZZ</name>
<dbReference type="InterPro" id="IPR028081">
    <property type="entry name" value="Leu-bd"/>
</dbReference>
<organism evidence="3">
    <name type="scientific">mine drainage metagenome</name>
    <dbReference type="NCBI Taxonomy" id="410659"/>
    <lineage>
        <taxon>unclassified sequences</taxon>
        <taxon>metagenomes</taxon>
        <taxon>ecological metagenomes</taxon>
    </lineage>
</organism>
<dbReference type="InterPro" id="IPR051010">
    <property type="entry name" value="BCAA_transport"/>
</dbReference>
<comment type="caution">
    <text evidence="3">The sequence shown here is derived from an EMBL/GenBank/DDBJ whole genome shotgun (WGS) entry which is preliminary data.</text>
</comment>
<keyword evidence="1" id="KW-0732">Signal</keyword>
<accession>A0A1J5R4D9</accession>
<sequence>MACAAAQAAPAPAQLKIGTLYASSGPFAVASQSEYAGLQFWAGLVNKDGGVFVKAYGKKIPVKIVAYDDQSSTTTATTLYNQLITQDKVDLLVSDFGSVLTSVAIPLAAEHKMLLIDPTGSGANFFTSKTDYLADVSIPSSQVWPVPLANYLLQQKIKRVAILYGANDFDASQAQTLKDVLAKAGVTPVYDHGVPTTESNYTILLHTIAASRPDAVLEFGYAPNDIAFLKALSQSGLHFNMVFSVFPGQLMNLLVKNVGTKALAYTYTYPTPPLVAYDKVDYGMNTAQFTQAFAAANKQQPNFLDCAGYNAGLIMQKMLGTAPKFSQGDFHQALLDMSGKTTTLQGPFRINANGAQLGQPFPVAQLVPQGKDLKLVIVYPQDKATGRAVYPAPKS</sequence>